<protein>
    <submittedName>
        <fullName evidence="3">Uncharacterized protein</fullName>
    </submittedName>
</protein>
<feature type="compositionally biased region" description="Low complexity" evidence="1">
    <location>
        <begin position="47"/>
        <end position="58"/>
    </location>
</feature>
<name>A0A226EGW5_FOLCA</name>
<evidence type="ECO:0000256" key="1">
    <source>
        <dbReference type="SAM" id="MobiDB-lite"/>
    </source>
</evidence>
<comment type="caution">
    <text evidence="3">The sequence shown here is derived from an EMBL/GenBank/DDBJ whole genome shotgun (WGS) entry which is preliminary data.</text>
</comment>
<dbReference type="Proteomes" id="UP000198287">
    <property type="component" value="Unassembled WGS sequence"/>
</dbReference>
<accession>A0A226EGW5</accession>
<feature type="region of interest" description="Disordered" evidence="1">
    <location>
        <begin position="122"/>
        <end position="169"/>
    </location>
</feature>
<evidence type="ECO:0000313" key="3">
    <source>
        <dbReference type="EMBL" id="OXA55981.1"/>
    </source>
</evidence>
<feature type="chain" id="PRO_5013121655" evidence="2">
    <location>
        <begin position="25"/>
        <end position="481"/>
    </location>
</feature>
<feature type="region of interest" description="Disordered" evidence="1">
    <location>
        <begin position="261"/>
        <end position="287"/>
    </location>
</feature>
<feature type="signal peptide" evidence="2">
    <location>
        <begin position="1"/>
        <end position="24"/>
    </location>
</feature>
<feature type="region of interest" description="Disordered" evidence="1">
    <location>
        <begin position="46"/>
        <end position="88"/>
    </location>
</feature>
<sequence length="481" mass="54135">MMWHTFKIYLLISGLVALILPAGATPIKATSMSMSSTKLPPMYKSFAASANSDPDNNAGESGVKDQLSKPSLADSPTSNSPELSVKEPSKKFEQEYLSIMSHNDQKSNRGFSDKYSVHDNWQPNFTPTYPPNNKNIPASFRNNGPWSNSNNKNNERMEDQRRRFEDHSEVPWDADTRKLGFDQRPWEGSVPTSDHNMNGTYYFGPSGSGTPDYNKWGIPPSLPSDLAHNDLINGEREVSNHTPPKHQKSLMERYREFHQGVGKNKMQGKEAKGKHSPKGKTPSNSIFDSLIPMKFKKNNEIGLDEFIRQKFKPKPSKKPSSKSFGAGNKVPTKKPGKHTPSSPLFDSAIENHKTLSTKHFRKPDKVPATMQQFRKTMMAQHKFKHQPENLQRNTYAHNIFGNGHKKSAKLSAASLVKPGDREQKSLLSKKKELMEQIKNRGIQSGNAKRMKAFGVKGAEDKGVIRNTRTPLIEKRNNLVQI</sequence>
<feature type="compositionally biased region" description="Low complexity" evidence="1">
    <location>
        <begin position="142"/>
        <end position="152"/>
    </location>
</feature>
<gene>
    <name evidence="3" type="ORF">Fcan01_09598</name>
</gene>
<feature type="compositionally biased region" description="Basic residues" evidence="1">
    <location>
        <begin position="309"/>
        <end position="320"/>
    </location>
</feature>
<dbReference type="EMBL" id="LNIX01000004">
    <property type="protein sequence ID" value="OXA55981.1"/>
    <property type="molecule type" value="Genomic_DNA"/>
</dbReference>
<evidence type="ECO:0000256" key="2">
    <source>
        <dbReference type="SAM" id="SignalP"/>
    </source>
</evidence>
<keyword evidence="2" id="KW-0732">Signal</keyword>
<feature type="compositionally biased region" description="Polar residues" evidence="1">
    <location>
        <begin position="122"/>
        <end position="136"/>
    </location>
</feature>
<feature type="compositionally biased region" description="Basic and acidic residues" evidence="1">
    <location>
        <begin position="153"/>
        <end position="169"/>
    </location>
</feature>
<organism evidence="3 4">
    <name type="scientific">Folsomia candida</name>
    <name type="common">Springtail</name>
    <dbReference type="NCBI Taxonomy" id="158441"/>
    <lineage>
        <taxon>Eukaryota</taxon>
        <taxon>Metazoa</taxon>
        <taxon>Ecdysozoa</taxon>
        <taxon>Arthropoda</taxon>
        <taxon>Hexapoda</taxon>
        <taxon>Collembola</taxon>
        <taxon>Entomobryomorpha</taxon>
        <taxon>Isotomoidea</taxon>
        <taxon>Isotomidae</taxon>
        <taxon>Proisotominae</taxon>
        <taxon>Folsomia</taxon>
    </lineage>
</organism>
<proteinExistence type="predicted"/>
<dbReference type="AlphaFoldDB" id="A0A226EGW5"/>
<keyword evidence="4" id="KW-1185">Reference proteome</keyword>
<evidence type="ECO:0000313" key="4">
    <source>
        <dbReference type="Proteomes" id="UP000198287"/>
    </source>
</evidence>
<feature type="region of interest" description="Disordered" evidence="1">
    <location>
        <begin position="306"/>
        <end position="346"/>
    </location>
</feature>
<reference evidence="3 4" key="1">
    <citation type="submission" date="2015-12" db="EMBL/GenBank/DDBJ databases">
        <title>The genome of Folsomia candida.</title>
        <authorList>
            <person name="Faddeeva A."/>
            <person name="Derks M.F."/>
            <person name="Anvar Y."/>
            <person name="Smit S."/>
            <person name="Van Straalen N."/>
            <person name="Roelofs D."/>
        </authorList>
    </citation>
    <scope>NUCLEOTIDE SEQUENCE [LARGE SCALE GENOMIC DNA]</scope>
    <source>
        <strain evidence="3 4">VU population</strain>
        <tissue evidence="3">Whole body</tissue>
    </source>
</reference>